<dbReference type="InterPro" id="IPR000742">
    <property type="entry name" value="EGF"/>
</dbReference>
<keyword evidence="9" id="KW-0339">Growth factor</keyword>
<evidence type="ECO:0000256" key="18">
    <source>
        <dbReference type="SAM" id="Phobius"/>
    </source>
</evidence>
<feature type="region of interest" description="Disordered" evidence="17">
    <location>
        <begin position="486"/>
        <end position="588"/>
    </location>
</feature>
<dbReference type="InterPro" id="IPR013098">
    <property type="entry name" value="Ig_I-set"/>
</dbReference>
<feature type="region of interest" description="Disordered" evidence="17">
    <location>
        <begin position="371"/>
        <end position="398"/>
    </location>
</feature>
<evidence type="ECO:0000256" key="17">
    <source>
        <dbReference type="SAM" id="MobiDB-lite"/>
    </source>
</evidence>
<feature type="compositionally biased region" description="Polar residues" evidence="17">
    <location>
        <begin position="491"/>
        <end position="507"/>
    </location>
</feature>
<keyword evidence="7 18" id="KW-0812">Transmembrane</keyword>
<feature type="compositionally biased region" description="Low complexity" evidence="17">
    <location>
        <begin position="449"/>
        <end position="458"/>
    </location>
</feature>
<feature type="compositionally biased region" description="Polar residues" evidence="17">
    <location>
        <begin position="371"/>
        <end position="381"/>
    </location>
</feature>
<dbReference type="Gene3D" id="2.60.40.10">
    <property type="entry name" value="Immunoglobulins"/>
    <property type="match status" value="1"/>
</dbReference>
<dbReference type="SUPFAM" id="SSF57196">
    <property type="entry name" value="EGF/Laminin"/>
    <property type="match status" value="1"/>
</dbReference>
<dbReference type="CDD" id="cd05895">
    <property type="entry name" value="Ig_Pro_neuregulin-1"/>
    <property type="match status" value="1"/>
</dbReference>
<reference evidence="21" key="1">
    <citation type="submission" date="2025-08" db="UniProtKB">
        <authorList>
            <consortium name="Ensembl"/>
        </authorList>
    </citation>
    <scope>IDENTIFICATION</scope>
</reference>
<keyword evidence="11 16" id="KW-1015">Disulfide bond</keyword>
<protein>
    <recommendedName>
        <fullName evidence="14">Pro-neuregulin-1, membrane-bound isoform</fullName>
    </recommendedName>
</protein>
<dbReference type="GO" id="GO:0051094">
    <property type="term" value="P:positive regulation of developmental process"/>
    <property type="evidence" value="ECO:0007669"/>
    <property type="project" value="UniProtKB-ARBA"/>
</dbReference>
<feature type="compositionally biased region" description="Low complexity" evidence="17">
    <location>
        <begin position="557"/>
        <end position="568"/>
    </location>
</feature>
<evidence type="ECO:0000259" key="20">
    <source>
        <dbReference type="PROSITE" id="PS50835"/>
    </source>
</evidence>
<evidence type="ECO:0000256" key="8">
    <source>
        <dbReference type="ARBA" id="ARBA00022989"/>
    </source>
</evidence>
<evidence type="ECO:0000256" key="10">
    <source>
        <dbReference type="ARBA" id="ARBA00023136"/>
    </source>
</evidence>
<dbReference type="GO" id="GO:0008083">
    <property type="term" value="F:growth factor activity"/>
    <property type="evidence" value="ECO:0007669"/>
    <property type="project" value="UniProtKB-KW"/>
</dbReference>
<dbReference type="InterPro" id="IPR018250">
    <property type="entry name" value="NRG1"/>
</dbReference>
<dbReference type="PANTHER" id="PTHR11100">
    <property type="entry name" value="HEREGULIN-NEUREGULIN FAMILY MEMBER"/>
    <property type="match status" value="1"/>
</dbReference>
<dbReference type="Pfam" id="PF02158">
    <property type="entry name" value="Neuregulin"/>
    <property type="match status" value="1"/>
</dbReference>
<feature type="disulfide bond" evidence="16">
    <location>
        <begin position="211"/>
        <end position="220"/>
    </location>
</feature>
<comment type="subunit">
    <text evidence="15">The cytoplasmic domain interacts with the LIM domain region of LIMK1. Forms a ternary complex with ERBB3 and ITGAV:ITGB3 or ITGA6:ITGB4. Interacts with NRDC and BACE1.</text>
</comment>
<evidence type="ECO:0000256" key="1">
    <source>
        <dbReference type="ARBA" id="ARBA00004251"/>
    </source>
</evidence>
<evidence type="ECO:0000256" key="6">
    <source>
        <dbReference type="ARBA" id="ARBA00022536"/>
    </source>
</evidence>
<dbReference type="Pfam" id="PF07679">
    <property type="entry name" value="I-set"/>
    <property type="match status" value="1"/>
</dbReference>
<dbReference type="GO" id="GO:0005615">
    <property type="term" value="C:extracellular space"/>
    <property type="evidence" value="ECO:0007669"/>
    <property type="project" value="UniProtKB-ARBA"/>
</dbReference>
<dbReference type="FunFam" id="2.10.25.10:FF:000073">
    <property type="entry name" value="Pro-neuregulin-1, membrane-bound isoform A"/>
    <property type="match status" value="1"/>
</dbReference>
<dbReference type="CDD" id="cd00053">
    <property type="entry name" value="EGF"/>
    <property type="match status" value="1"/>
</dbReference>
<dbReference type="PROSITE" id="PS50835">
    <property type="entry name" value="IG_LIKE"/>
    <property type="match status" value="1"/>
</dbReference>
<evidence type="ECO:0000256" key="13">
    <source>
        <dbReference type="ARBA" id="ARBA00023319"/>
    </source>
</evidence>
<dbReference type="Proteomes" id="UP000694723">
    <property type="component" value="Unplaced"/>
</dbReference>
<dbReference type="FunFam" id="2.60.40.10:FF:000263">
    <property type="entry name" value="Pro-neuregulin-1, membrane-bound isoform"/>
    <property type="match status" value="1"/>
</dbReference>
<proteinExistence type="inferred from homology"/>
<evidence type="ECO:0000256" key="11">
    <source>
        <dbReference type="ARBA" id="ARBA00023157"/>
    </source>
</evidence>
<evidence type="ECO:0000259" key="19">
    <source>
        <dbReference type="PROSITE" id="PS50026"/>
    </source>
</evidence>
<dbReference type="AlphaFoldDB" id="A0A8D1VQ43"/>
<dbReference type="InterPro" id="IPR036179">
    <property type="entry name" value="Ig-like_dom_sf"/>
</dbReference>
<name>A0A8D1VQ43_PIG</name>
<organism evidence="21 22">
    <name type="scientific">Sus scrofa</name>
    <name type="common">Pig</name>
    <dbReference type="NCBI Taxonomy" id="9823"/>
    <lineage>
        <taxon>Eukaryota</taxon>
        <taxon>Metazoa</taxon>
        <taxon>Chordata</taxon>
        <taxon>Craniata</taxon>
        <taxon>Vertebrata</taxon>
        <taxon>Euteleostomi</taxon>
        <taxon>Mammalia</taxon>
        <taxon>Eutheria</taxon>
        <taxon>Laurasiatheria</taxon>
        <taxon>Artiodactyla</taxon>
        <taxon>Suina</taxon>
        <taxon>Suidae</taxon>
        <taxon>Sus</taxon>
    </lineage>
</organism>
<feature type="region of interest" description="Disordered" evidence="17">
    <location>
        <begin position="424"/>
        <end position="458"/>
    </location>
</feature>
<dbReference type="PRINTS" id="PR01089">
    <property type="entry name" value="NEUREGULIN"/>
</dbReference>
<sequence>MSERREGRGKGKGKKDRGSGKKPALSAGGQSPALPPRLKEMKSQESAAGSKLVLRCETSSEYSSLKFKWFKNGNELNRKNKPQNIKIQKRPGKSELRINKASLADSGEYMCKVISKLGNDSASANITIVDSNEIITGMPASTERAYVSSESPIRISVSTEGANTSSSTSTSTTGTSHLVKCAEKEKTFCVNGGECFMVKDLSNPSRYLCKCPNEFTGDRCQNYVMASFYKAEELYQKRVLTITGICIALLVVGIMCVVAYCKTKKQRKKLHDRLRQSLRSERNNMVNIANGPHHPNPPPENVQLVNQYVSKNVISSEHIVEREAETSFSTSHYTSTAHHSTTVTQTPSHSWSNGHTESILSESHSVIMMSSVENSRHSSPTGGPRGRLNGLGGPRECNSFLRHARETPDSYRDSPHSERYVSAMTTPARMSPVDFHTPSSPKSPPSEMSPPMSSTTVSMPSMAISPFVEEERPLLLVTPPRLREKYDHHSQQFSSAHCNPAHESNSLPPSPLRIVEDEEYETTQEYEPAQEPDKLTNSRRAKRTKPNGHIANRSEMDSNTSAESSNSESETEDERVGEDTPFLGIQNPLAASLEVAPAFRLADSRTNPAGRFSPQEELQARLSSVIANQDPIAV</sequence>
<dbReference type="SUPFAM" id="SSF48726">
    <property type="entry name" value="Immunoglobulin"/>
    <property type="match status" value="1"/>
</dbReference>
<feature type="compositionally biased region" description="Gly residues" evidence="17">
    <location>
        <begin position="383"/>
        <end position="393"/>
    </location>
</feature>
<dbReference type="Gene3D" id="2.10.25.10">
    <property type="entry name" value="Laminin"/>
    <property type="match status" value="1"/>
</dbReference>
<feature type="compositionally biased region" description="Basic residues" evidence="17">
    <location>
        <begin position="537"/>
        <end position="546"/>
    </location>
</feature>
<feature type="compositionally biased region" description="Low complexity" evidence="17">
    <location>
        <begin position="330"/>
        <end position="346"/>
    </location>
</feature>
<feature type="region of interest" description="Disordered" evidence="17">
    <location>
        <begin position="1"/>
        <end position="50"/>
    </location>
</feature>
<comment type="caution">
    <text evidence="16">Lacks conserved residue(s) required for the propagation of feature annotation.</text>
</comment>
<dbReference type="GO" id="GO:0007399">
    <property type="term" value="P:nervous system development"/>
    <property type="evidence" value="ECO:0007669"/>
    <property type="project" value="InterPro"/>
</dbReference>
<dbReference type="PANTHER" id="PTHR11100:SF7">
    <property type="entry name" value="PRO-NEUREGULIN-1, MEMBRANE-BOUND ISOFORM"/>
    <property type="match status" value="1"/>
</dbReference>
<dbReference type="InterPro" id="IPR013783">
    <property type="entry name" value="Ig-like_fold"/>
</dbReference>
<dbReference type="InterPro" id="IPR003599">
    <property type="entry name" value="Ig_sub"/>
</dbReference>
<keyword evidence="6 16" id="KW-0245">EGF-like domain</keyword>
<evidence type="ECO:0000256" key="4">
    <source>
        <dbReference type="ARBA" id="ARBA00022475"/>
    </source>
</evidence>
<feature type="domain" description="Ig-like" evidence="20">
    <location>
        <begin position="36"/>
        <end position="127"/>
    </location>
</feature>
<dbReference type="GO" id="GO:0010646">
    <property type="term" value="P:regulation of cell communication"/>
    <property type="evidence" value="ECO:0007669"/>
    <property type="project" value="UniProtKB-ARBA"/>
</dbReference>
<evidence type="ECO:0000256" key="7">
    <source>
        <dbReference type="ARBA" id="ARBA00022692"/>
    </source>
</evidence>
<dbReference type="InterPro" id="IPR002154">
    <property type="entry name" value="Neuregulin_C"/>
</dbReference>
<evidence type="ECO:0000256" key="14">
    <source>
        <dbReference type="ARBA" id="ARBA00034341"/>
    </source>
</evidence>
<keyword evidence="8 18" id="KW-1133">Transmembrane helix</keyword>
<feature type="transmembrane region" description="Helical" evidence="18">
    <location>
        <begin position="239"/>
        <end position="260"/>
    </location>
</feature>
<keyword evidence="4" id="KW-1003">Cell membrane</keyword>
<comment type="subcellular location">
    <subcellularLocation>
        <location evidence="1">Cell membrane</location>
        <topology evidence="1">Single-pass type I membrane protein</topology>
    </subcellularLocation>
    <subcellularLocation>
        <location evidence="2">Secreted</location>
    </subcellularLocation>
</comment>
<evidence type="ECO:0000313" key="22">
    <source>
        <dbReference type="Proteomes" id="UP000694723"/>
    </source>
</evidence>
<evidence type="ECO:0000256" key="2">
    <source>
        <dbReference type="ARBA" id="ARBA00004613"/>
    </source>
</evidence>
<comment type="similarity">
    <text evidence="3">Belongs to the neuregulin family.</text>
</comment>
<evidence type="ECO:0000256" key="9">
    <source>
        <dbReference type="ARBA" id="ARBA00023030"/>
    </source>
</evidence>
<feature type="region of interest" description="Disordered" evidence="17">
    <location>
        <begin position="330"/>
        <end position="356"/>
    </location>
</feature>
<evidence type="ECO:0000256" key="16">
    <source>
        <dbReference type="PROSITE-ProRule" id="PRU00076"/>
    </source>
</evidence>
<evidence type="ECO:0000313" key="21">
    <source>
        <dbReference type="Ensembl" id="ENSSSCP00060027425.1"/>
    </source>
</evidence>
<keyword evidence="13" id="KW-0393">Immunoglobulin domain</keyword>
<evidence type="ECO:0000256" key="5">
    <source>
        <dbReference type="ARBA" id="ARBA00022525"/>
    </source>
</evidence>
<dbReference type="SMART" id="SM00408">
    <property type="entry name" value="IGc2"/>
    <property type="match status" value="1"/>
</dbReference>
<dbReference type="GO" id="GO:0023051">
    <property type="term" value="P:regulation of signaling"/>
    <property type="evidence" value="ECO:0007669"/>
    <property type="project" value="UniProtKB-ARBA"/>
</dbReference>
<dbReference type="InterPro" id="IPR003598">
    <property type="entry name" value="Ig_sub2"/>
</dbReference>
<dbReference type="Ensembl" id="ENSSSCT00060063915.1">
    <property type="protein sequence ID" value="ENSSSCP00060027425.1"/>
    <property type="gene ID" value="ENSSSCG00060047000.1"/>
</dbReference>
<accession>A0A8D1VQ43</accession>
<feature type="compositionally biased region" description="Polar residues" evidence="17">
    <location>
        <begin position="347"/>
        <end position="356"/>
    </location>
</feature>
<evidence type="ECO:0000256" key="12">
    <source>
        <dbReference type="ARBA" id="ARBA00023180"/>
    </source>
</evidence>
<feature type="compositionally biased region" description="Acidic residues" evidence="17">
    <location>
        <begin position="516"/>
        <end position="530"/>
    </location>
</feature>
<dbReference type="InterPro" id="IPR040180">
    <property type="entry name" value="Neuregulin"/>
</dbReference>
<dbReference type="PROSITE" id="PS00022">
    <property type="entry name" value="EGF_1"/>
    <property type="match status" value="1"/>
</dbReference>
<keyword evidence="10 18" id="KW-0472">Membrane</keyword>
<dbReference type="InterPro" id="IPR007110">
    <property type="entry name" value="Ig-like_dom"/>
</dbReference>
<evidence type="ECO:0000256" key="3">
    <source>
        <dbReference type="ARBA" id="ARBA00008216"/>
    </source>
</evidence>
<dbReference type="GO" id="GO:0005886">
    <property type="term" value="C:plasma membrane"/>
    <property type="evidence" value="ECO:0007669"/>
    <property type="project" value="UniProtKB-SubCell"/>
</dbReference>
<dbReference type="PROSITE" id="PS50026">
    <property type="entry name" value="EGF_3"/>
    <property type="match status" value="1"/>
</dbReference>
<keyword evidence="12" id="KW-0325">Glycoprotein</keyword>
<dbReference type="SMART" id="SM00409">
    <property type="entry name" value="IG"/>
    <property type="match status" value="1"/>
</dbReference>
<keyword evidence="5" id="KW-0964">Secreted</keyword>
<evidence type="ECO:0000256" key="15">
    <source>
        <dbReference type="ARBA" id="ARBA00062162"/>
    </source>
</evidence>
<feature type="domain" description="EGF-like" evidence="19">
    <location>
        <begin position="177"/>
        <end position="221"/>
    </location>
</feature>
<dbReference type="SMART" id="SM00181">
    <property type="entry name" value="EGF"/>
    <property type="match status" value="1"/>
</dbReference>